<accession>A0A183A6D6</accession>
<sequence length="160" mass="17448">MFKRQRLPLKDFSAEIRASLDIETFIKEATFLLSLNGSDIEEILESMLTAVLSNPARAGTPHLVGTGQSTITANDPGLGEIEANQWSRTSASITSTATRRFPFSLPGTSKHDLSKLIAEAKKSLLLQVTYEDHKYADLLIGRINGSLSVEGDCGQSESHR</sequence>
<proteinExistence type="predicted"/>
<evidence type="ECO:0000313" key="3">
    <source>
        <dbReference type="WBParaSite" id="ECPE_0000252101-mRNA-1"/>
    </source>
</evidence>
<keyword evidence="2" id="KW-1185">Reference proteome</keyword>
<gene>
    <name evidence="1" type="ORF">ECPE_LOCUS2521</name>
</gene>
<evidence type="ECO:0000313" key="1">
    <source>
        <dbReference type="EMBL" id="VDP66704.1"/>
    </source>
</evidence>
<dbReference type="WBParaSite" id="ECPE_0000252101-mRNA-1">
    <property type="protein sequence ID" value="ECPE_0000252101-mRNA-1"/>
    <property type="gene ID" value="ECPE_0000252101"/>
</dbReference>
<reference evidence="3" key="1">
    <citation type="submission" date="2016-06" db="UniProtKB">
        <authorList>
            <consortium name="WormBaseParasite"/>
        </authorList>
    </citation>
    <scope>IDENTIFICATION</scope>
</reference>
<protein>
    <submittedName>
        <fullName evidence="3">ClpB_D2-small domain-containing protein</fullName>
    </submittedName>
</protein>
<evidence type="ECO:0000313" key="2">
    <source>
        <dbReference type="Proteomes" id="UP000272942"/>
    </source>
</evidence>
<organism evidence="3">
    <name type="scientific">Echinostoma caproni</name>
    <dbReference type="NCBI Taxonomy" id="27848"/>
    <lineage>
        <taxon>Eukaryota</taxon>
        <taxon>Metazoa</taxon>
        <taxon>Spiralia</taxon>
        <taxon>Lophotrochozoa</taxon>
        <taxon>Platyhelminthes</taxon>
        <taxon>Trematoda</taxon>
        <taxon>Digenea</taxon>
        <taxon>Plagiorchiida</taxon>
        <taxon>Echinostomata</taxon>
        <taxon>Echinostomatoidea</taxon>
        <taxon>Echinostomatidae</taxon>
        <taxon>Echinostoma</taxon>
    </lineage>
</organism>
<dbReference type="Proteomes" id="UP000272942">
    <property type="component" value="Unassembled WGS sequence"/>
</dbReference>
<dbReference type="AlphaFoldDB" id="A0A183A6D6"/>
<dbReference type="OrthoDB" id="1735926at2759"/>
<reference evidence="1 2" key="2">
    <citation type="submission" date="2018-11" db="EMBL/GenBank/DDBJ databases">
        <authorList>
            <consortium name="Pathogen Informatics"/>
        </authorList>
    </citation>
    <scope>NUCLEOTIDE SEQUENCE [LARGE SCALE GENOMIC DNA]</scope>
    <source>
        <strain evidence="1 2">Egypt</strain>
    </source>
</reference>
<dbReference type="EMBL" id="UZAN01039670">
    <property type="protein sequence ID" value="VDP66704.1"/>
    <property type="molecule type" value="Genomic_DNA"/>
</dbReference>
<name>A0A183A6D6_9TREM</name>